<dbReference type="SMART" id="SM00363">
    <property type="entry name" value="S4"/>
    <property type="match status" value="1"/>
</dbReference>
<evidence type="ECO:0000256" key="1">
    <source>
        <dbReference type="ARBA" id="ARBA00007500"/>
    </source>
</evidence>
<dbReference type="InterPro" id="IPR013845">
    <property type="entry name" value="Ribosomal_eS4_central_region"/>
</dbReference>
<dbReference type="GO" id="GO:0006412">
    <property type="term" value="P:translation"/>
    <property type="evidence" value="ECO:0007669"/>
    <property type="project" value="InterPro"/>
</dbReference>
<dbReference type="FunFam" id="2.40.50.740:FF:000001">
    <property type="entry name" value="40S ribosomal protein S4"/>
    <property type="match status" value="1"/>
</dbReference>
<dbReference type="Proteomes" id="UP000694429">
    <property type="component" value="Chromosome 8"/>
</dbReference>
<dbReference type="PROSITE" id="PS50889">
    <property type="entry name" value="S4"/>
    <property type="match status" value="1"/>
</dbReference>
<dbReference type="Gene3D" id="3.10.290.10">
    <property type="entry name" value="RNA-binding S4 domain"/>
    <property type="match status" value="1"/>
</dbReference>
<dbReference type="Ensembl" id="ENSCAFT00030021472.1">
    <property type="protein sequence ID" value="ENSCAFP00030018722.1"/>
    <property type="gene ID" value="ENSCAFG00030011609.1"/>
</dbReference>
<dbReference type="GO" id="GO:1990904">
    <property type="term" value="C:ribonucleoprotein complex"/>
    <property type="evidence" value="ECO:0007669"/>
    <property type="project" value="UniProtKB-KW"/>
</dbReference>
<evidence type="ECO:0000313" key="10">
    <source>
        <dbReference type="Ensembl" id="ENSCAFP00040014502.1"/>
    </source>
</evidence>
<dbReference type="Pfam" id="PF08071">
    <property type="entry name" value="RS4NT"/>
    <property type="match status" value="1"/>
</dbReference>
<dbReference type="CDD" id="cd06087">
    <property type="entry name" value="KOW_RPS4"/>
    <property type="match status" value="1"/>
</dbReference>
<dbReference type="InterPro" id="IPR014722">
    <property type="entry name" value="Rib_uL2_dom2"/>
</dbReference>
<dbReference type="Pfam" id="PF00900">
    <property type="entry name" value="Ribosomal_S4e"/>
    <property type="match status" value="1"/>
</dbReference>
<dbReference type="InterPro" id="IPR013843">
    <property type="entry name" value="Ribosomal_eS4_N"/>
</dbReference>
<dbReference type="InterPro" id="IPR038237">
    <property type="entry name" value="Ribosomal_eS4_central_sf"/>
</dbReference>
<dbReference type="InterPro" id="IPR032277">
    <property type="entry name" value="Ribosomal_eS4_C"/>
</dbReference>
<keyword evidence="7" id="KW-0472">Membrane</keyword>
<protein>
    <recommendedName>
        <fullName evidence="8">RNA-binding S4 domain-containing protein</fullName>
    </recommendedName>
</protein>
<feature type="transmembrane region" description="Helical" evidence="7">
    <location>
        <begin position="78"/>
        <end position="96"/>
    </location>
</feature>
<dbReference type="FunFam" id="3.10.290.10:FF:000051">
    <property type="entry name" value="40S ribosomal protein S4, X isoform"/>
    <property type="match status" value="1"/>
</dbReference>
<evidence type="ECO:0000256" key="7">
    <source>
        <dbReference type="SAM" id="Phobius"/>
    </source>
</evidence>
<dbReference type="Pfam" id="PF16121">
    <property type="entry name" value="40S_S4_C"/>
    <property type="match status" value="1"/>
</dbReference>
<evidence type="ECO:0000256" key="5">
    <source>
        <dbReference type="ARBA" id="ARBA00023274"/>
    </source>
</evidence>
<dbReference type="InterPro" id="IPR041982">
    <property type="entry name" value="Ribosomal_eS4_KOW"/>
</dbReference>
<keyword evidence="3 6" id="KW-0694">RNA-binding</keyword>
<dbReference type="GO" id="GO:0005840">
    <property type="term" value="C:ribosome"/>
    <property type="evidence" value="ECO:0007669"/>
    <property type="project" value="UniProtKB-KW"/>
</dbReference>
<dbReference type="HAMAP" id="MF_00485">
    <property type="entry name" value="Ribosomal_eS4"/>
    <property type="match status" value="1"/>
</dbReference>
<evidence type="ECO:0000256" key="3">
    <source>
        <dbReference type="ARBA" id="ARBA00022884"/>
    </source>
</evidence>
<organism evidence="9 11">
    <name type="scientific">Canis lupus familiaris</name>
    <name type="common">Dog</name>
    <name type="synonym">Canis familiaris</name>
    <dbReference type="NCBI Taxonomy" id="9615"/>
    <lineage>
        <taxon>Eukaryota</taxon>
        <taxon>Metazoa</taxon>
        <taxon>Chordata</taxon>
        <taxon>Craniata</taxon>
        <taxon>Vertebrata</taxon>
        <taxon>Euteleostomi</taxon>
        <taxon>Mammalia</taxon>
        <taxon>Eutheria</taxon>
        <taxon>Laurasiatheria</taxon>
        <taxon>Carnivora</taxon>
        <taxon>Caniformia</taxon>
        <taxon>Canidae</taxon>
        <taxon>Canis</taxon>
    </lineage>
</organism>
<dbReference type="InterPro" id="IPR000876">
    <property type="entry name" value="Ribosomal_eS4"/>
</dbReference>
<dbReference type="PROSITE" id="PS00528">
    <property type="entry name" value="RIBOSOMAL_S4E"/>
    <property type="match status" value="1"/>
</dbReference>
<evidence type="ECO:0000256" key="4">
    <source>
        <dbReference type="ARBA" id="ARBA00022980"/>
    </source>
</evidence>
<feature type="transmembrane region" description="Helical" evidence="7">
    <location>
        <begin position="47"/>
        <end position="66"/>
    </location>
</feature>
<dbReference type="Pfam" id="PF00467">
    <property type="entry name" value="KOW"/>
    <property type="match status" value="1"/>
</dbReference>
<comment type="similarity">
    <text evidence="1">Belongs to the eukaryotic ribosomal protein eS4 family.</text>
</comment>
<evidence type="ECO:0000313" key="11">
    <source>
        <dbReference type="Proteomes" id="UP000694429"/>
    </source>
</evidence>
<dbReference type="Proteomes" id="UP000694542">
    <property type="component" value="Chromosome 8"/>
</dbReference>
<keyword evidence="5" id="KW-0687">Ribonucleoprotein</keyword>
<feature type="transmembrane region" description="Helical" evidence="7">
    <location>
        <begin position="20"/>
        <end position="40"/>
    </location>
</feature>
<keyword evidence="4" id="KW-0689">Ribosomal protein</keyword>
<keyword evidence="7" id="KW-1133">Transmembrane helix</keyword>
<dbReference type="Gene3D" id="2.30.30.30">
    <property type="match status" value="1"/>
</dbReference>
<dbReference type="AlphaFoldDB" id="A0A8C0N3K8"/>
<dbReference type="FunFam" id="2.30.30.30:FF:000005">
    <property type="entry name" value="40S ribosomal protein S4"/>
    <property type="match status" value="1"/>
</dbReference>
<evidence type="ECO:0000256" key="6">
    <source>
        <dbReference type="PROSITE-ProRule" id="PRU00182"/>
    </source>
</evidence>
<evidence type="ECO:0000313" key="9">
    <source>
        <dbReference type="Ensembl" id="ENSCAFP00030018722.1"/>
    </source>
</evidence>
<reference evidence="9" key="2">
    <citation type="submission" date="2019-03" db="EMBL/GenBank/DDBJ databases">
        <authorList>
            <person name="Warren W.C."/>
            <person name="Johnson G.S."/>
        </authorList>
    </citation>
    <scope>NUCLEOTIDE SEQUENCE [LARGE SCALE GENOMIC DNA]</scope>
    <source>
        <strain evidence="9">Basenji</strain>
    </source>
</reference>
<evidence type="ECO:0000259" key="8">
    <source>
        <dbReference type="SMART" id="SM00363"/>
    </source>
</evidence>
<dbReference type="Gene3D" id="2.40.50.740">
    <property type="match status" value="1"/>
</dbReference>
<sequence>MSILFFKDVLPRVFTCINDIFLSLLIAVVVVKCLCSFSIISSIFNSVVGFIFFANKLFISISPLLFLKNDQSKLMDLFLIKCYNIFALFMPSIAMARGPKKHLKRVAAPKHWMLDKLTGVFAPRPTTGPHKLRECLPLIIFLRNRLKYALTGDEVKKICMQRFIKIDGKVRTDITYPAGFMDVISIDKTGENFRLIYDTKGRFAVHRITPEEAKYKLCKVRKIFVGTKGIPHLVTHDARTIRYPDPLIKVNDTIQIDLETGKITDFIKFDTGNLCMVTGGANLGRIGVITNREKHPGSFDVVHVKDANGNSFATRLSNIFVIGKGNKPWISLPRGKGIRLTIAEERDKRLAAKQSSGQNGP</sequence>
<dbReference type="InterPro" id="IPR005824">
    <property type="entry name" value="KOW"/>
</dbReference>
<dbReference type="GO" id="GO:0019843">
    <property type="term" value="F:rRNA binding"/>
    <property type="evidence" value="ECO:0007669"/>
    <property type="project" value="UniProtKB-KW"/>
</dbReference>
<reference evidence="9" key="3">
    <citation type="submission" date="2025-05" db="UniProtKB">
        <authorList>
            <consortium name="Ensembl"/>
        </authorList>
    </citation>
    <scope>IDENTIFICATION</scope>
</reference>
<dbReference type="InterPro" id="IPR018199">
    <property type="entry name" value="Ribosomal_eS4_N_CS"/>
</dbReference>
<dbReference type="Ensembl" id="ENSCAFT00040016735.1">
    <property type="protein sequence ID" value="ENSCAFP00040014502.1"/>
    <property type="gene ID" value="ENSCAFG00040009016.1"/>
</dbReference>
<dbReference type="PANTHER" id="PTHR11581">
    <property type="entry name" value="30S/40S RIBOSOMAL PROTEIN S4"/>
    <property type="match status" value="1"/>
</dbReference>
<reference evidence="10" key="1">
    <citation type="submission" date="2018-10" db="EMBL/GenBank/DDBJ databases">
        <title>De novo assembly of a Great Dane genome.</title>
        <authorList>
            <person name="Kidd J.M."/>
            <person name="Pendleton A.L."/>
            <person name="Shen F."/>
            <person name="Emery S."/>
        </authorList>
    </citation>
    <scope>NUCLEOTIDE SEQUENCE [LARGE SCALE GENOMIC DNA]</scope>
    <source>
        <strain evidence="10">Great Dane</strain>
    </source>
</reference>
<dbReference type="GO" id="GO:0003735">
    <property type="term" value="F:structural constituent of ribosome"/>
    <property type="evidence" value="ECO:0007669"/>
    <property type="project" value="InterPro"/>
</dbReference>
<name>A0A8C0N3K8_CANLF</name>
<dbReference type="InterPro" id="IPR036986">
    <property type="entry name" value="S4_RNA-bd_sf"/>
</dbReference>
<keyword evidence="2 6" id="KW-0699">rRNA-binding</keyword>
<dbReference type="PANTHER" id="PTHR11581:SF0">
    <property type="entry name" value="SMALL RIBOSOMAL SUBUNIT PROTEIN ES4"/>
    <property type="match status" value="1"/>
</dbReference>
<accession>A0A8C0N3K8</accession>
<evidence type="ECO:0000256" key="2">
    <source>
        <dbReference type="ARBA" id="ARBA00022730"/>
    </source>
</evidence>
<feature type="domain" description="RNA-binding S4" evidence="8">
    <location>
        <begin position="136"/>
        <end position="200"/>
    </location>
</feature>
<keyword evidence="7" id="KW-0812">Transmembrane</keyword>
<dbReference type="InterPro" id="IPR002942">
    <property type="entry name" value="S4_RNA-bd"/>
</dbReference>
<dbReference type="CDD" id="cd00165">
    <property type="entry name" value="S4"/>
    <property type="match status" value="1"/>
</dbReference>
<proteinExistence type="inferred from homology"/>